<dbReference type="InterPro" id="IPR029058">
    <property type="entry name" value="AB_hydrolase_fold"/>
</dbReference>
<dbReference type="Gene3D" id="3.40.50.1820">
    <property type="entry name" value="alpha/beta hydrolase"/>
    <property type="match status" value="1"/>
</dbReference>
<feature type="domain" description="Dienelactone hydrolase" evidence="1">
    <location>
        <begin position="16"/>
        <end position="172"/>
    </location>
</feature>
<accession>A0A382UIE0</accession>
<dbReference type="AlphaFoldDB" id="A0A382UIE0"/>
<dbReference type="InterPro" id="IPR051049">
    <property type="entry name" value="Dienelactone_hydrolase-like"/>
</dbReference>
<gene>
    <name evidence="2" type="ORF">METZ01_LOCUS386903</name>
</gene>
<feature type="non-terminal residue" evidence="2">
    <location>
        <position position="172"/>
    </location>
</feature>
<dbReference type="SUPFAM" id="SSF53474">
    <property type="entry name" value="alpha/beta-Hydrolases"/>
    <property type="match status" value="1"/>
</dbReference>
<reference evidence="2" key="1">
    <citation type="submission" date="2018-05" db="EMBL/GenBank/DDBJ databases">
        <authorList>
            <person name="Lanie J.A."/>
            <person name="Ng W.-L."/>
            <person name="Kazmierczak K.M."/>
            <person name="Andrzejewski T.M."/>
            <person name="Davidsen T.M."/>
            <person name="Wayne K.J."/>
            <person name="Tettelin H."/>
            <person name="Glass J.I."/>
            <person name="Rusch D."/>
            <person name="Podicherti R."/>
            <person name="Tsui H.-C.T."/>
            <person name="Winkler M.E."/>
        </authorList>
    </citation>
    <scope>NUCLEOTIDE SEQUENCE</scope>
</reference>
<organism evidence="2">
    <name type="scientific">marine metagenome</name>
    <dbReference type="NCBI Taxonomy" id="408172"/>
    <lineage>
        <taxon>unclassified sequences</taxon>
        <taxon>metagenomes</taxon>
        <taxon>ecological metagenomes</taxon>
    </lineage>
</organism>
<proteinExistence type="predicted"/>
<dbReference type="PANTHER" id="PTHR46623">
    <property type="entry name" value="CARBOXYMETHYLENEBUTENOLIDASE-RELATED"/>
    <property type="match status" value="1"/>
</dbReference>
<dbReference type="GO" id="GO:0016787">
    <property type="term" value="F:hydrolase activity"/>
    <property type="evidence" value="ECO:0007669"/>
    <property type="project" value="InterPro"/>
</dbReference>
<sequence>MPGKMIDIKAADGGSFQGFLATPDSGSGAGVIVLQEIFGINYFMRETCHRLAAQGYVALCPDLFWRQEPGVELSDMTEGEWGKAFGYYQGFDMDKGVADAGAALEQLRARDGCTGKVGAVGYCLGGMLAYLVGARTKVDASVGYYGVGIQDALGEAANISGPHMMHIAELDQ</sequence>
<dbReference type="Pfam" id="PF01738">
    <property type="entry name" value="DLH"/>
    <property type="match status" value="1"/>
</dbReference>
<dbReference type="EMBL" id="UINC01144497">
    <property type="protein sequence ID" value="SVD34049.1"/>
    <property type="molecule type" value="Genomic_DNA"/>
</dbReference>
<evidence type="ECO:0000259" key="1">
    <source>
        <dbReference type="Pfam" id="PF01738"/>
    </source>
</evidence>
<dbReference type="PANTHER" id="PTHR46623:SF6">
    <property type="entry name" value="ALPHA_BETA-HYDROLASES SUPERFAMILY PROTEIN"/>
    <property type="match status" value="1"/>
</dbReference>
<name>A0A382UIE0_9ZZZZ</name>
<evidence type="ECO:0000313" key="2">
    <source>
        <dbReference type="EMBL" id="SVD34049.1"/>
    </source>
</evidence>
<protein>
    <recommendedName>
        <fullName evidence="1">Dienelactone hydrolase domain-containing protein</fullName>
    </recommendedName>
</protein>
<dbReference type="InterPro" id="IPR002925">
    <property type="entry name" value="Dienelactn_hydro"/>
</dbReference>